<organism evidence="15 16">
    <name type="scientific">Pleurodeles waltl</name>
    <name type="common">Iberian ribbed newt</name>
    <dbReference type="NCBI Taxonomy" id="8319"/>
    <lineage>
        <taxon>Eukaryota</taxon>
        <taxon>Metazoa</taxon>
        <taxon>Chordata</taxon>
        <taxon>Craniata</taxon>
        <taxon>Vertebrata</taxon>
        <taxon>Euteleostomi</taxon>
        <taxon>Amphibia</taxon>
        <taxon>Batrachia</taxon>
        <taxon>Caudata</taxon>
        <taxon>Salamandroidea</taxon>
        <taxon>Salamandridae</taxon>
        <taxon>Pleurodelinae</taxon>
        <taxon>Pleurodeles</taxon>
    </lineage>
</organism>
<dbReference type="Gene3D" id="4.10.60.30">
    <property type="entry name" value="Nanos, RNA-binding domain"/>
    <property type="match status" value="1"/>
</dbReference>
<name>A0AAV7QI11_PLEWA</name>
<proteinExistence type="inferred from homology"/>
<dbReference type="Proteomes" id="UP001066276">
    <property type="component" value="Chromosome 6"/>
</dbReference>
<dbReference type="GO" id="GO:0003723">
    <property type="term" value="F:RNA binding"/>
    <property type="evidence" value="ECO:0007669"/>
    <property type="project" value="UniProtKB-UniRule"/>
</dbReference>
<evidence type="ECO:0000256" key="11">
    <source>
        <dbReference type="ARBA" id="ARBA00079827"/>
    </source>
</evidence>
<comment type="caution">
    <text evidence="15">The sequence shown here is derived from an EMBL/GenBank/DDBJ whole genome shotgun (WGS) entry which is preliminary data.</text>
</comment>
<evidence type="ECO:0000256" key="7">
    <source>
        <dbReference type="ARBA" id="ARBA00022884"/>
    </source>
</evidence>
<dbReference type="InterPro" id="IPR024161">
    <property type="entry name" value="Znf_nanos-typ"/>
</dbReference>
<dbReference type="PROSITE" id="PS51522">
    <property type="entry name" value="ZF_NANOS"/>
    <property type="match status" value="1"/>
</dbReference>
<feature type="domain" description="Nanos-type" evidence="14">
    <location>
        <begin position="74"/>
        <end position="128"/>
    </location>
</feature>
<keyword evidence="7 12" id="KW-0694">RNA-binding</keyword>
<dbReference type="Pfam" id="PF05741">
    <property type="entry name" value="zf-nanos"/>
    <property type="match status" value="1"/>
</dbReference>
<reference evidence="15" key="1">
    <citation type="journal article" date="2022" name="bioRxiv">
        <title>Sequencing and chromosome-scale assembly of the giantPleurodeles waltlgenome.</title>
        <authorList>
            <person name="Brown T."/>
            <person name="Elewa A."/>
            <person name="Iarovenko S."/>
            <person name="Subramanian E."/>
            <person name="Araus A.J."/>
            <person name="Petzold A."/>
            <person name="Susuki M."/>
            <person name="Suzuki K.-i.T."/>
            <person name="Hayashi T."/>
            <person name="Toyoda A."/>
            <person name="Oliveira C."/>
            <person name="Osipova E."/>
            <person name="Leigh N.D."/>
            <person name="Simon A."/>
            <person name="Yun M.H."/>
        </authorList>
    </citation>
    <scope>NUCLEOTIDE SEQUENCE</scope>
    <source>
        <strain evidence="15">20211129_DDA</strain>
        <tissue evidence="15">Liver</tissue>
    </source>
</reference>
<dbReference type="AlphaFoldDB" id="A0AAV7QI11"/>
<gene>
    <name evidence="15" type="ORF">NDU88_006444</name>
</gene>
<dbReference type="GO" id="GO:0006417">
    <property type="term" value="P:regulation of translation"/>
    <property type="evidence" value="ECO:0007669"/>
    <property type="project" value="UniProtKB-UniRule"/>
</dbReference>
<evidence type="ECO:0000313" key="15">
    <source>
        <dbReference type="EMBL" id="KAJ1140084.1"/>
    </source>
</evidence>
<comment type="function">
    <text evidence="9">Acts as a translational repressor. Can mediate repression affecting different steps in the translation process: cap-driven, IRES-driven, polyadenylated RNAs or nonpolyadenylated RNAs. Essential for the development of primordial germ cells (PGCs) by ensuring their proper migration and survival.</text>
</comment>
<evidence type="ECO:0000256" key="6">
    <source>
        <dbReference type="ARBA" id="ARBA00022845"/>
    </source>
</evidence>
<dbReference type="FunFam" id="4.10.60.30:FF:000001">
    <property type="entry name" value="nanos homolog 3"/>
    <property type="match status" value="1"/>
</dbReference>
<protein>
    <recommendedName>
        <fullName evidence="8">Nanos homolog 1</fullName>
    </recommendedName>
    <alternativeName>
        <fullName evidence="11">Xcat-2 protein</fullName>
    </alternativeName>
</protein>
<comment type="subcellular location">
    <subcellularLocation>
        <location evidence="1">Cytoplasm</location>
    </subcellularLocation>
</comment>
<evidence type="ECO:0000259" key="14">
    <source>
        <dbReference type="PROSITE" id="PS51522"/>
    </source>
</evidence>
<keyword evidence="3" id="KW-0479">Metal-binding</keyword>
<dbReference type="InterPro" id="IPR038129">
    <property type="entry name" value="Nanos_sf"/>
</dbReference>
<keyword evidence="16" id="KW-1185">Reference proteome</keyword>
<comment type="similarity">
    <text evidence="12">Belongs to the nanos family.</text>
</comment>
<evidence type="ECO:0000256" key="1">
    <source>
        <dbReference type="ARBA" id="ARBA00004496"/>
    </source>
</evidence>
<dbReference type="GO" id="GO:0008270">
    <property type="term" value="F:zinc ion binding"/>
    <property type="evidence" value="ECO:0007669"/>
    <property type="project" value="UniProtKB-KW"/>
</dbReference>
<evidence type="ECO:0000256" key="2">
    <source>
        <dbReference type="ARBA" id="ARBA00022490"/>
    </source>
</evidence>
<dbReference type="EMBL" id="JANPWB010000010">
    <property type="protein sequence ID" value="KAJ1140084.1"/>
    <property type="molecule type" value="Genomic_DNA"/>
</dbReference>
<evidence type="ECO:0000256" key="5">
    <source>
        <dbReference type="ARBA" id="ARBA00022833"/>
    </source>
</evidence>
<evidence type="ECO:0000256" key="4">
    <source>
        <dbReference type="ARBA" id="ARBA00022771"/>
    </source>
</evidence>
<keyword evidence="5" id="KW-0862">Zinc</keyword>
<sequence length="215" mass="24123">MVDTFWPSSTVFSSWKDYLGLATLITKAEKDLDVSECGGSESRRDALVFQGRGLIGWSMAEPSIPPKPASELQVCVFCRNNKEMEKLYSTHVLKGPDGRVQCPVLRRYTCPQCGASGDQAHTIKYCPLSRSTDKVRNIQYSHLHQASTTDSPIHSPIYSVRMEAGQEAWSGKPRSLDRWLPNTGTRVNKPPRPCFLPQSGAWDKLPRSPLGRRMR</sequence>
<evidence type="ECO:0000256" key="9">
    <source>
        <dbReference type="ARBA" id="ARBA00059608"/>
    </source>
</evidence>
<keyword evidence="4 12" id="KW-0863">Zinc-finger</keyword>
<accession>A0AAV7QI11</accession>
<evidence type="ECO:0000313" key="16">
    <source>
        <dbReference type="Proteomes" id="UP001066276"/>
    </source>
</evidence>
<evidence type="ECO:0000256" key="12">
    <source>
        <dbReference type="PROSITE-ProRule" id="PRU00855"/>
    </source>
</evidence>
<keyword evidence="6 12" id="KW-0810">Translation regulation</keyword>
<evidence type="ECO:0000256" key="8">
    <source>
        <dbReference type="ARBA" id="ARBA00044159"/>
    </source>
</evidence>
<evidence type="ECO:0000256" key="10">
    <source>
        <dbReference type="ARBA" id="ARBA00062604"/>
    </source>
</evidence>
<keyword evidence="2" id="KW-0963">Cytoplasm</keyword>
<dbReference type="GO" id="GO:0005737">
    <property type="term" value="C:cytoplasm"/>
    <property type="evidence" value="ECO:0007669"/>
    <property type="project" value="UniProtKB-SubCell"/>
</dbReference>
<comment type="subunit">
    <text evidence="10">Interacts with ccnb1.</text>
</comment>
<dbReference type="InterPro" id="IPR008705">
    <property type="entry name" value="Nanos/Xcar2"/>
</dbReference>
<evidence type="ECO:0000256" key="3">
    <source>
        <dbReference type="ARBA" id="ARBA00022723"/>
    </source>
</evidence>
<evidence type="ECO:0000256" key="13">
    <source>
        <dbReference type="SAM" id="MobiDB-lite"/>
    </source>
</evidence>
<feature type="region of interest" description="Disordered" evidence="13">
    <location>
        <begin position="182"/>
        <end position="215"/>
    </location>
</feature>
<dbReference type="PANTHER" id="PTHR12887">
    <property type="entry name" value="NANOS PROTEIN"/>
    <property type="match status" value="1"/>
</dbReference>